<keyword evidence="7" id="KW-1185">Reference proteome</keyword>
<dbReference type="PROSITE" id="PS50075">
    <property type="entry name" value="CARRIER"/>
    <property type="match status" value="1"/>
</dbReference>
<dbReference type="InterPro" id="IPR036291">
    <property type="entry name" value="NAD(P)-bd_dom_sf"/>
</dbReference>
<sequence>MVHQNGNSVAESDFGCRLIPHVIDDVALKHPDKECFQIPRSNNPEDGWRIITFQDYAKAIDRAAHKIVDEYGRASSDDIPTIAYIGPNDARYVVLLVAAIKAGYKALFLSPRNSYEGQINLLEKTDCRALAYDSSYRTTVEPWILHRQMEALEVDHIDKWFRDGDVPHFSYRKTFESGRWEPLVALHTSGSTGLPKPVVSCQGMFAIADGQRKHPEWHGTLPLFPAWAKTVKRTFLPMPLFHGAALCCFFILTVYYGVPSVLGNGSRPLSADFLAECLRNVEVSGAVLPPSILEDISRSSEHMKAISRLDLVAFGGGNLSPEPGHKLVQNGVKLVNFIGATEVMPFPNYLNPNPKLWQYFIMNSKDYGCEWRKSTVDDGTYELFFVRMGKEPGLQAVFYTFPDLNEYGTRDLYKPHPELPDHWIYHGRADNIIVFSNGEKLNPITIEELVSQHPKLRSVLVVGSQRFQAGLILEPTVFPKDEKETQLLIDDVWHLVEQANDQTVAHGRIDKNFIIVSSPQKPFPRTDKGTIKRAAALKLHDTEVGLLYETASHAMISLQTKLDVSSVEGLTLSIQRMFETELGSRQIDKDTDFFAAGVDSLQINRAVGLIRGSLQDAGLMLDETLITARAIYNNQTPSKLARYIIQPTSDGKGRQADEEADCLRMMETLRSKYSQDFHLPKRGRPNALNDNQTIILTGSTGMLGSFILHDLVMNASVSRIICFNRAADGGLEQQDRTMKERGLTSNYIEKTQFYCTDISRADLGLPESVYTQLLGETDRIIHNAWSVNFNMPFESFEPQLRGTRNLADFATKADKRVALVFVSSVSTVHNWDSKKGPVPEVSFTDLRLPKGGYGCSKAVASLILEDAAKAGDFDAAIIRVAQIAGSEAGKGVWNRHEWLPSIIASSLHLKALPYELGNMNLVDWTPVERVSKLVQEVAGVSQPVDQAEISGYFHGANPSVTTFDGLAEAIQDFYGKERIPHLVSFADWVELLEKASSERDVSLDQNPAIKLLDTYIGMSAAQAAGRGPVQLEMKRTAERSPTMKNSKMITPELMKEWLAQWDF</sequence>
<evidence type="ECO:0000256" key="4">
    <source>
        <dbReference type="SAM" id="Phobius"/>
    </source>
</evidence>
<dbReference type="Proteomes" id="UP000186583">
    <property type="component" value="Unassembled WGS sequence"/>
</dbReference>
<evidence type="ECO:0000259" key="5">
    <source>
        <dbReference type="PROSITE" id="PS50075"/>
    </source>
</evidence>
<dbReference type="Pfam" id="PF23562">
    <property type="entry name" value="AMP-binding_C_3"/>
    <property type="match status" value="1"/>
</dbReference>
<keyword evidence="4" id="KW-0472">Membrane</keyword>
<dbReference type="SUPFAM" id="SSF51735">
    <property type="entry name" value="NAD(P)-binding Rossmann-fold domains"/>
    <property type="match status" value="1"/>
</dbReference>
<dbReference type="SUPFAM" id="SSF56801">
    <property type="entry name" value="Acetyl-CoA synthetase-like"/>
    <property type="match status" value="1"/>
</dbReference>
<evidence type="ECO:0000256" key="3">
    <source>
        <dbReference type="ARBA" id="ARBA00022857"/>
    </source>
</evidence>
<keyword evidence="1" id="KW-0596">Phosphopantetheine</keyword>
<evidence type="ECO:0000313" key="6">
    <source>
        <dbReference type="EMBL" id="OLN95479.1"/>
    </source>
</evidence>
<dbReference type="STRING" id="708187.A0A1Q8S1Z5"/>
<feature type="domain" description="Carrier" evidence="5">
    <location>
        <begin position="565"/>
        <end position="648"/>
    </location>
</feature>
<name>A0A1Q8S1Z5_9PEZI</name>
<keyword evidence="4" id="KW-0812">Transmembrane</keyword>
<dbReference type="Gene3D" id="3.40.50.12780">
    <property type="entry name" value="N-terminal domain of ligase-like"/>
    <property type="match status" value="1"/>
</dbReference>
<feature type="transmembrane region" description="Helical" evidence="4">
    <location>
        <begin position="239"/>
        <end position="258"/>
    </location>
</feature>
<reference evidence="6 7" key="1">
    <citation type="submission" date="2016-11" db="EMBL/GenBank/DDBJ databases">
        <title>Draft Genome Assembly of Colletotrichum chlorophyti a pathogen of herbaceous plants.</title>
        <authorList>
            <person name="Gan P."/>
            <person name="Narusaka M."/>
            <person name="Tsushima A."/>
            <person name="Narusaka Y."/>
            <person name="Takano Y."/>
            <person name="Shirasu K."/>
        </authorList>
    </citation>
    <scope>NUCLEOTIDE SEQUENCE [LARGE SCALE GENOMIC DNA]</scope>
    <source>
        <strain evidence="6 7">NTL11</strain>
    </source>
</reference>
<dbReference type="PROSITE" id="PS00012">
    <property type="entry name" value="PHOSPHOPANTETHEINE"/>
    <property type="match status" value="1"/>
</dbReference>
<gene>
    <name evidence="6" type="ORF">CCHL11_05143</name>
</gene>
<dbReference type="InterPro" id="IPR000873">
    <property type="entry name" value="AMP-dep_synth/lig_dom"/>
</dbReference>
<dbReference type="InterPro" id="IPR042099">
    <property type="entry name" value="ANL_N_sf"/>
</dbReference>
<dbReference type="InterPro" id="IPR051414">
    <property type="entry name" value="Adenylate-forming_Reductase"/>
</dbReference>
<accession>A0A1Q8S1Z5</accession>
<proteinExistence type="predicted"/>
<dbReference type="InterPro" id="IPR045851">
    <property type="entry name" value="AMP-bd_C_sf"/>
</dbReference>
<comment type="caution">
    <text evidence="6">The sequence shown here is derived from an EMBL/GenBank/DDBJ whole genome shotgun (WGS) entry which is preliminary data.</text>
</comment>
<dbReference type="InterPro" id="IPR006162">
    <property type="entry name" value="Ppantetheine_attach_site"/>
</dbReference>
<dbReference type="InterPro" id="IPR013120">
    <property type="entry name" value="FAR_NAD-bd"/>
</dbReference>
<dbReference type="Pfam" id="PF07993">
    <property type="entry name" value="NAD_binding_4"/>
    <property type="match status" value="1"/>
</dbReference>
<organism evidence="6 7">
    <name type="scientific">Colletotrichum chlorophyti</name>
    <dbReference type="NCBI Taxonomy" id="708187"/>
    <lineage>
        <taxon>Eukaryota</taxon>
        <taxon>Fungi</taxon>
        <taxon>Dikarya</taxon>
        <taxon>Ascomycota</taxon>
        <taxon>Pezizomycotina</taxon>
        <taxon>Sordariomycetes</taxon>
        <taxon>Hypocreomycetidae</taxon>
        <taxon>Glomerellales</taxon>
        <taxon>Glomerellaceae</taxon>
        <taxon>Colletotrichum</taxon>
    </lineage>
</organism>
<dbReference type="AlphaFoldDB" id="A0A1Q8S1Z5"/>
<evidence type="ECO:0000313" key="7">
    <source>
        <dbReference type="Proteomes" id="UP000186583"/>
    </source>
</evidence>
<evidence type="ECO:0000256" key="2">
    <source>
        <dbReference type="ARBA" id="ARBA00022553"/>
    </source>
</evidence>
<dbReference type="InterPro" id="IPR036736">
    <property type="entry name" value="ACP-like_sf"/>
</dbReference>
<dbReference type="Gene3D" id="1.10.1200.10">
    <property type="entry name" value="ACP-like"/>
    <property type="match status" value="1"/>
</dbReference>
<dbReference type="Gene3D" id="3.30.300.30">
    <property type="match status" value="1"/>
</dbReference>
<dbReference type="PANTHER" id="PTHR43439">
    <property type="entry name" value="PHENYLACETATE-COENZYME A LIGASE"/>
    <property type="match status" value="1"/>
</dbReference>
<dbReference type="Gene3D" id="3.40.50.720">
    <property type="entry name" value="NAD(P)-binding Rossmann-like Domain"/>
    <property type="match status" value="1"/>
</dbReference>
<dbReference type="Pfam" id="PF00550">
    <property type="entry name" value="PP-binding"/>
    <property type="match status" value="1"/>
</dbReference>
<dbReference type="SUPFAM" id="SSF47336">
    <property type="entry name" value="ACP-like"/>
    <property type="match status" value="1"/>
</dbReference>
<keyword evidence="4" id="KW-1133">Transmembrane helix</keyword>
<keyword evidence="3" id="KW-0521">NADP</keyword>
<dbReference type="OrthoDB" id="429813at2759"/>
<dbReference type="PANTHER" id="PTHR43439:SF2">
    <property type="entry name" value="ENZYME, PUTATIVE (JCVI)-RELATED"/>
    <property type="match status" value="1"/>
</dbReference>
<dbReference type="EMBL" id="MPGH01000035">
    <property type="protein sequence ID" value="OLN95479.1"/>
    <property type="molecule type" value="Genomic_DNA"/>
</dbReference>
<keyword evidence="2" id="KW-0597">Phosphoprotein</keyword>
<protein>
    <submittedName>
        <fullName evidence="6">Iterative polyketide synthase CazM 7</fullName>
    </submittedName>
</protein>
<dbReference type="InterPro" id="IPR009081">
    <property type="entry name" value="PP-bd_ACP"/>
</dbReference>
<dbReference type="Pfam" id="PF00501">
    <property type="entry name" value="AMP-binding"/>
    <property type="match status" value="1"/>
</dbReference>
<evidence type="ECO:0000256" key="1">
    <source>
        <dbReference type="ARBA" id="ARBA00022450"/>
    </source>
</evidence>